<feature type="region of interest" description="Disordered" evidence="1">
    <location>
        <begin position="1"/>
        <end position="33"/>
    </location>
</feature>
<evidence type="ECO:0000313" key="3">
    <source>
        <dbReference type="Proteomes" id="UP000828390"/>
    </source>
</evidence>
<dbReference type="Proteomes" id="UP000828390">
    <property type="component" value="Unassembled WGS sequence"/>
</dbReference>
<accession>A0A9D4DQI8</accession>
<feature type="compositionally biased region" description="Polar residues" evidence="1">
    <location>
        <begin position="20"/>
        <end position="33"/>
    </location>
</feature>
<proteinExistence type="predicted"/>
<dbReference type="EMBL" id="JAIWYP010000010">
    <property type="protein sequence ID" value="KAH3752971.1"/>
    <property type="molecule type" value="Genomic_DNA"/>
</dbReference>
<protein>
    <submittedName>
        <fullName evidence="2">Uncharacterized protein</fullName>
    </submittedName>
</protein>
<comment type="caution">
    <text evidence="2">The sequence shown here is derived from an EMBL/GenBank/DDBJ whole genome shotgun (WGS) entry which is preliminary data.</text>
</comment>
<evidence type="ECO:0000256" key="1">
    <source>
        <dbReference type="SAM" id="MobiDB-lite"/>
    </source>
</evidence>
<evidence type="ECO:0000313" key="2">
    <source>
        <dbReference type="EMBL" id="KAH3752971.1"/>
    </source>
</evidence>
<dbReference type="AlphaFoldDB" id="A0A9D4DQI8"/>
<keyword evidence="3" id="KW-1185">Reference proteome</keyword>
<organism evidence="2 3">
    <name type="scientific">Dreissena polymorpha</name>
    <name type="common">Zebra mussel</name>
    <name type="synonym">Mytilus polymorpha</name>
    <dbReference type="NCBI Taxonomy" id="45954"/>
    <lineage>
        <taxon>Eukaryota</taxon>
        <taxon>Metazoa</taxon>
        <taxon>Spiralia</taxon>
        <taxon>Lophotrochozoa</taxon>
        <taxon>Mollusca</taxon>
        <taxon>Bivalvia</taxon>
        <taxon>Autobranchia</taxon>
        <taxon>Heteroconchia</taxon>
        <taxon>Euheterodonta</taxon>
        <taxon>Imparidentia</taxon>
        <taxon>Neoheterodontei</taxon>
        <taxon>Myida</taxon>
        <taxon>Dreissenoidea</taxon>
        <taxon>Dreissenidae</taxon>
        <taxon>Dreissena</taxon>
    </lineage>
</organism>
<feature type="compositionally biased region" description="Basic residues" evidence="1">
    <location>
        <begin position="1"/>
        <end position="16"/>
    </location>
</feature>
<gene>
    <name evidence="2" type="ORF">DPMN_187598</name>
</gene>
<reference evidence="2" key="2">
    <citation type="submission" date="2020-11" db="EMBL/GenBank/DDBJ databases">
        <authorList>
            <person name="McCartney M.A."/>
            <person name="Auch B."/>
            <person name="Kono T."/>
            <person name="Mallez S."/>
            <person name="Becker A."/>
            <person name="Gohl D.M."/>
            <person name="Silverstein K.A.T."/>
            <person name="Koren S."/>
            <person name="Bechman K.B."/>
            <person name="Herman A."/>
            <person name="Abrahante J.E."/>
            <person name="Garbe J."/>
        </authorList>
    </citation>
    <scope>NUCLEOTIDE SEQUENCE</scope>
    <source>
        <strain evidence="2">Duluth1</strain>
        <tissue evidence="2">Whole animal</tissue>
    </source>
</reference>
<name>A0A9D4DQI8_DREPO</name>
<sequence>MLQRMKGNKGRVRRKLYAATPNSADTMSPRSSRSIRQENWICKIQCRRLCCHHQIRFSGRTNKIFYI</sequence>
<reference evidence="2" key="1">
    <citation type="journal article" date="2019" name="bioRxiv">
        <title>The Genome of the Zebra Mussel, Dreissena polymorpha: A Resource for Invasive Species Research.</title>
        <authorList>
            <person name="McCartney M.A."/>
            <person name="Auch B."/>
            <person name="Kono T."/>
            <person name="Mallez S."/>
            <person name="Zhang Y."/>
            <person name="Obille A."/>
            <person name="Becker A."/>
            <person name="Abrahante J.E."/>
            <person name="Garbe J."/>
            <person name="Badalamenti J.P."/>
            <person name="Herman A."/>
            <person name="Mangelson H."/>
            <person name="Liachko I."/>
            <person name="Sullivan S."/>
            <person name="Sone E.D."/>
            <person name="Koren S."/>
            <person name="Silverstein K.A.T."/>
            <person name="Beckman K.B."/>
            <person name="Gohl D.M."/>
        </authorList>
    </citation>
    <scope>NUCLEOTIDE SEQUENCE</scope>
    <source>
        <strain evidence="2">Duluth1</strain>
        <tissue evidence="2">Whole animal</tissue>
    </source>
</reference>